<sequence length="157" mass="17401">MNQNNISFSRAETCMVMEPIHSNIFGNVHGGELMKLMDVVAGITASKHAKGMVVTARVDELEFHKSIGIGAIVTCVGQLSYVGKSSMQVMVTVSVHEVENYSEPEVALTAFFTMVHIKDHKPHPVQPLNPETEDEKKLYALGEQKYIEIKAKMSKKI</sequence>
<protein>
    <submittedName>
        <fullName evidence="5">Hotdog domain-containing protein</fullName>
    </submittedName>
</protein>
<dbReference type="InterPro" id="IPR033120">
    <property type="entry name" value="HOTDOG_ACOT"/>
</dbReference>
<evidence type="ECO:0000313" key="5">
    <source>
        <dbReference type="EMBL" id="MDH8678226.1"/>
    </source>
</evidence>
<dbReference type="Pfam" id="PF03061">
    <property type="entry name" value="4HBT"/>
    <property type="match status" value="1"/>
</dbReference>
<dbReference type="CDD" id="cd03442">
    <property type="entry name" value="BFIT_BACH"/>
    <property type="match status" value="1"/>
</dbReference>
<proteinExistence type="inferred from homology"/>
<organism evidence="5 6">
    <name type="scientific">Fusibacter bizertensis</name>
    <dbReference type="NCBI Taxonomy" id="1488331"/>
    <lineage>
        <taxon>Bacteria</taxon>
        <taxon>Bacillati</taxon>
        <taxon>Bacillota</taxon>
        <taxon>Clostridia</taxon>
        <taxon>Eubacteriales</taxon>
        <taxon>Eubacteriales Family XII. Incertae Sedis</taxon>
        <taxon>Fusibacter</taxon>
    </lineage>
</organism>
<dbReference type="InterPro" id="IPR029069">
    <property type="entry name" value="HotDog_dom_sf"/>
</dbReference>
<keyword evidence="6" id="KW-1185">Reference proteome</keyword>
<dbReference type="PROSITE" id="PS51770">
    <property type="entry name" value="HOTDOG_ACOT"/>
    <property type="match status" value="1"/>
</dbReference>
<comment type="similarity">
    <text evidence="1">Belongs to the acyl coenzyme A hydrolase family.</text>
</comment>
<evidence type="ECO:0000256" key="3">
    <source>
        <dbReference type="PROSITE-ProRule" id="PRU01106"/>
    </source>
</evidence>
<feature type="domain" description="HotDog ACOT-type" evidence="4">
    <location>
        <begin position="7"/>
        <end position="120"/>
    </location>
</feature>
<dbReference type="EMBL" id="JARYZI010000005">
    <property type="protein sequence ID" value="MDH8678226.1"/>
    <property type="molecule type" value="Genomic_DNA"/>
</dbReference>
<accession>A0ABT6NCT1</accession>
<evidence type="ECO:0000313" key="6">
    <source>
        <dbReference type="Proteomes" id="UP001158045"/>
    </source>
</evidence>
<evidence type="ECO:0000259" key="4">
    <source>
        <dbReference type="PROSITE" id="PS51770"/>
    </source>
</evidence>
<gene>
    <name evidence="5" type="ORF">QE109_08710</name>
</gene>
<dbReference type="RefSeq" id="WP_281094066.1">
    <property type="nucleotide sequence ID" value="NZ_JARYZI010000005.1"/>
</dbReference>
<dbReference type="SUPFAM" id="SSF54637">
    <property type="entry name" value="Thioesterase/thiol ester dehydrase-isomerase"/>
    <property type="match status" value="1"/>
</dbReference>
<dbReference type="PANTHER" id="PTHR11049:SF24">
    <property type="entry name" value="CYTOSOLIC ACYL COENZYME A THIOESTER HYDROLASE"/>
    <property type="match status" value="1"/>
</dbReference>
<dbReference type="InterPro" id="IPR040170">
    <property type="entry name" value="Cytosol_ACT"/>
</dbReference>
<dbReference type="InterPro" id="IPR006683">
    <property type="entry name" value="Thioestr_dom"/>
</dbReference>
<dbReference type="Proteomes" id="UP001158045">
    <property type="component" value="Unassembled WGS sequence"/>
</dbReference>
<evidence type="ECO:0000256" key="1">
    <source>
        <dbReference type="ARBA" id="ARBA00010458"/>
    </source>
</evidence>
<dbReference type="PANTHER" id="PTHR11049">
    <property type="entry name" value="ACYL COENZYME A THIOESTER HYDROLASE"/>
    <property type="match status" value="1"/>
</dbReference>
<evidence type="ECO:0000256" key="2">
    <source>
        <dbReference type="ARBA" id="ARBA00022801"/>
    </source>
</evidence>
<comment type="caution">
    <text evidence="5">The sequence shown here is derived from an EMBL/GenBank/DDBJ whole genome shotgun (WGS) entry which is preliminary data.</text>
</comment>
<dbReference type="Gene3D" id="3.10.129.10">
    <property type="entry name" value="Hotdog Thioesterase"/>
    <property type="match status" value="1"/>
</dbReference>
<reference evidence="5 6" key="1">
    <citation type="submission" date="2023-04" db="EMBL/GenBank/DDBJ databases">
        <title>Fusibacter bizertensis strain WBS, isolated from littoral bottom sediments of the Arctic seas - biochemical and genomic analysis.</title>
        <authorList>
            <person name="Brioukhanov A.L."/>
        </authorList>
    </citation>
    <scope>NUCLEOTIDE SEQUENCE [LARGE SCALE GENOMIC DNA]</scope>
    <source>
        <strain evidence="5 6">WBS</strain>
    </source>
</reference>
<keyword evidence="2 3" id="KW-0378">Hydrolase</keyword>
<name>A0ABT6NCT1_9FIRM</name>